<dbReference type="PROSITE" id="PS50865">
    <property type="entry name" value="ZF_MYND_2"/>
    <property type="match status" value="1"/>
</dbReference>
<gene>
    <name evidence="7" type="ORF">LAESUDRAFT_722839</name>
</gene>
<feature type="domain" description="SET" evidence="5">
    <location>
        <begin position="1"/>
        <end position="247"/>
    </location>
</feature>
<dbReference type="EMBL" id="KV427612">
    <property type="protein sequence ID" value="KZT09128.1"/>
    <property type="molecule type" value="Genomic_DNA"/>
</dbReference>
<dbReference type="InterPro" id="IPR002893">
    <property type="entry name" value="Znf_MYND"/>
</dbReference>
<dbReference type="GO" id="GO:0008270">
    <property type="term" value="F:zinc ion binding"/>
    <property type="evidence" value="ECO:0007669"/>
    <property type="project" value="UniProtKB-KW"/>
</dbReference>
<dbReference type="InterPro" id="IPR050869">
    <property type="entry name" value="H3K4_H4K5_MeTrfase"/>
</dbReference>
<evidence type="ECO:0000259" key="6">
    <source>
        <dbReference type="PROSITE" id="PS50865"/>
    </source>
</evidence>
<dbReference type="Proteomes" id="UP000076871">
    <property type="component" value="Unassembled WGS sequence"/>
</dbReference>
<dbReference type="PANTHER" id="PTHR12197">
    <property type="entry name" value="HISTONE-LYSINE N-METHYLTRANSFERASE SMYD"/>
    <property type="match status" value="1"/>
</dbReference>
<dbReference type="RefSeq" id="XP_040766868.1">
    <property type="nucleotide sequence ID" value="XM_040908290.1"/>
</dbReference>
<dbReference type="CDD" id="cd20071">
    <property type="entry name" value="SET_SMYD"/>
    <property type="match status" value="1"/>
</dbReference>
<dbReference type="SUPFAM" id="SSF144232">
    <property type="entry name" value="HIT/MYND zinc finger-like"/>
    <property type="match status" value="1"/>
</dbReference>
<evidence type="ECO:0000313" key="8">
    <source>
        <dbReference type="Proteomes" id="UP000076871"/>
    </source>
</evidence>
<dbReference type="Gene3D" id="6.10.140.2220">
    <property type="match status" value="1"/>
</dbReference>
<keyword evidence="8" id="KW-1185">Reference proteome</keyword>
<protein>
    <submittedName>
        <fullName evidence="7">SET domain-containing protein</fullName>
    </submittedName>
</protein>
<dbReference type="STRING" id="1314785.A0A165FKZ4"/>
<evidence type="ECO:0000256" key="2">
    <source>
        <dbReference type="ARBA" id="ARBA00022771"/>
    </source>
</evidence>
<sequence>MEQSVSREVCLEHHPTARNKAVAARSLNAGSVIITVPALSSVLYQSAKGQRCDACHRLSSSTDRLRKCTGCAGYWYCGTECQTKQWKAHHRIICKELNRYLTSPEYQSMSEHDRVDALLVSQLFAQFFPNGQEERVQDDQFSTFMDLMKSPARRQCPPLCIKRGTLSASQAKAQDLYDRFGNNNFILHSHLNSYAHGIFPQASRLFNHSCMPNAVAKYIITPSEPVRMDVIALRNIVEGEEITLPYLDPALPSNVRQEALRSNYGFACKCDLCSVTNVASPIVPPPRGSEELENMEIALHIFIFGTPGGTIHIPRGTNYYRTMPDTLTPLLHESYLPAISEIFSRASHEGQYEEALHVGPPLLALYFLKYPLNYPQIGMHALELAKTAWNAIVMNVPTSSRDDVQAYLAIASQVLNNLGPEGDGDGPLEELRLLKQALGENV</sequence>
<accession>A0A165FKZ4</accession>
<dbReference type="InParanoid" id="A0A165FKZ4"/>
<dbReference type="PANTHER" id="PTHR12197:SF251">
    <property type="entry name" value="EG:BACR7C10.4 PROTEIN"/>
    <property type="match status" value="1"/>
</dbReference>
<dbReference type="Pfam" id="PF01753">
    <property type="entry name" value="zf-MYND"/>
    <property type="match status" value="1"/>
</dbReference>
<organism evidence="7 8">
    <name type="scientific">Laetiporus sulphureus 93-53</name>
    <dbReference type="NCBI Taxonomy" id="1314785"/>
    <lineage>
        <taxon>Eukaryota</taxon>
        <taxon>Fungi</taxon>
        <taxon>Dikarya</taxon>
        <taxon>Basidiomycota</taxon>
        <taxon>Agaricomycotina</taxon>
        <taxon>Agaricomycetes</taxon>
        <taxon>Polyporales</taxon>
        <taxon>Laetiporus</taxon>
    </lineage>
</organism>
<reference evidence="7 8" key="1">
    <citation type="journal article" date="2016" name="Mol. Biol. Evol.">
        <title>Comparative Genomics of Early-Diverging Mushroom-Forming Fungi Provides Insights into the Origins of Lignocellulose Decay Capabilities.</title>
        <authorList>
            <person name="Nagy L.G."/>
            <person name="Riley R."/>
            <person name="Tritt A."/>
            <person name="Adam C."/>
            <person name="Daum C."/>
            <person name="Floudas D."/>
            <person name="Sun H."/>
            <person name="Yadav J.S."/>
            <person name="Pangilinan J."/>
            <person name="Larsson K.H."/>
            <person name="Matsuura K."/>
            <person name="Barry K."/>
            <person name="Labutti K."/>
            <person name="Kuo R."/>
            <person name="Ohm R.A."/>
            <person name="Bhattacharya S.S."/>
            <person name="Shirouzu T."/>
            <person name="Yoshinaga Y."/>
            <person name="Martin F.M."/>
            <person name="Grigoriev I.V."/>
            <person name="Hibbett D.S."/>
        </authorList>
    </citation>
    <scope>NUCLEOTIDE SEQUENCE [LARGE SCALE GENOMIC DNA]</scope>
    <source>
        <strain evidence="7 8">93-53</strain>
    </source>
</reference>
<dbReference type="InterPro" id="IPR046341">
    <property type="entry name" value="SET_dom_sf"/>
</dbReference>
<evidence type="ECO:0000256" key="3">
    <source>
        <dbReference type="ARBA" id="ARBA00022833"/>
    </source>
</evidence>
<dbReference type="Gene3D" id="2.170.270.10">
    <property type="entry name" value="SET domain"/>
    <property type="match status" value="1"/>
</dbReference>
<dbReference type="PROSITE" id="PS01360">
    <property type="entry name" value="ZF_MYND_1"/>
    <property type="match status" value="1"/>
</dbReference>
<dbReference type="GO" id="GO:0005634">
    <property type="term" value="C:nucleus"/>
    <property type="evidence" value="ECO:0007669"/>
    <property type="project" value="TreeGrafter"/>
</dbReference>
<name>A0A165FKZ4_9APHY</name>
<dbReference type="OrthoDB" id="5945798at2759"/>
<dbReference type="GeneID" id="63825319"/>
<feature type="domain" description="MYND-type" evidence="6">
    <location>
        <begin position="52"/>
        <end position="94"/>
    </location>
</feature>
<dbReference type="Gene3D" id="1.10.220.160">
    <property type="match status" value="1"/>
</dbReference>
<evidence type="ECO:0000256" key="1">
    <source>
        <dbReference type="ARBA" id="ARBA00022723"/>
    </source>
</evidence>
<dbReference type="InterPro" id="IPR001214">
    <property type="entry name" value="SET_dom"/>
</dbReference>
<dbReference type="Pfam" id="PF00856">
    <property type="entry name" value="SET"/>
    <property type="match status" value="1"/>
</dbReference>
<evidence type="ECO:0000313" key="7">
    <source>
        <dbReference type="EMBL" id="KZT09128.1"/>
    </source>
</evidence>
<evidence type="ECO:0000256" key="4">
    <source>
        <dbReference type="PROSITE-ProRule" id="PRU00134"/>
    </source>
</evidence>
<keyword evidence="1" id="KW-0479">Metal-binding</keyword>
<dbReference type="PROSITE" id="PS50280">
    <property type="entry name" value="SET"/>
    <property type="match status" value="1"/>
</dbReference>
<evidence type="ECO:0000259" key="5">
    <source>
        <dbReference type="PROSITE" id="PS50280"/>
    </source>
</evidence>
<keyword evidence="3" id="KW-0862">Zinc</keyword>
<proteinExistence type="predicted"/>
<keyword evidence="2 4" id="KW-0863">Zinc-finger</keyword>
<dbReference type="AlphaFoldDB" id="A0A165FKZ4"/>
<dbReference type="SUPFAM" id="SSF82199">
    <property type="entry name" value="SET domain"/>
    <property type="match status" value="1"/>
</dbReference>